<evidence type="ECO:0000313" key="2">
    <source>
        <dbReference type="Proteomes" id="UP000247702"/>
    </source>
</evidence>
<protein>
    <submittedName>
        <fullName evidence="1">Uncharacterized protein</fullName>
    </submittedName>
</protein>
<comment type="caution">
    <text evidence="1">The sequence shown here is derived from an EMBL/GenBank/DDBJ whole genome shotgun (WGS) entry which is preliminary data.</text>
</comment>
<dbReference type="AlphaFoldDB" id="A0A2Z6SQP2"/>
<gene>
    <name evidence="1" type="ORF">RclHR1_09730003</name>
</gene>
<dbReference type="EMBL" id="BEXD01004396">
    <property type="protein sequence ID" value="GBC10567.1"/>
    <property type="molecule type" value="Genomic_DNA"/>
</dbReference>
<name>A0A2Z6SQP2_9GLOM</name>
<sequence length="100" mass="11549">MEIQQLVFKHVLCCPTKNITGFLELRVNQAKNVTRYCGVGLPDEKYYQTLKLRLLDKNIVDPQQHYLVPKMITQFSSIQIDPCSEDVYAAGVLAWRIFSD</sequence>
<reference evidence="1 2" key="1">
    <citation type="submission" date="2017-11" db="EMBL/GenBank/DDBJ databases">
        <title>The genome of Rhizophagus clarus HR1 reveals common genetic basis of auxotrophy among arbuscular mycorrhizal fungi.</title>
        <authorList>
            <person name="Kobayashi Y."/>
        </authorList>
    </citation>
    <scope>NUCLEOTIDE SEQUENCE [LARGE SCALE GENOMIC DNA]</scope>
    <source>
        <strain evidence="1 2">HR1</strain>
    </source>
</reference>
<dbReference type="Proteomes" id="UP000247702">
    <property type="component" value="Unassembled WGS sequence"/>
</dbReference>
<accession>A0A2Z6SQP2</accession>
<evidence type="ECO:0000313" key="1">
    <source>
        <dbReference type="EMBL" id="GBC10567.1"/>
    </source>
</evidence>
<proteinExistence type="predicted"/>
<organism evidence="1 2">
    <name type="scientific">Rhizophagus clarus</name>
    <dbReference type="NCBI Taxonomy" id="94130"/>
    <lineage>
        <taxon>Eukaryota</taxon>
        <taxon>Fungi</taxon>
        <taxon>Fungi incertae sedis</taxon>
        <taxon>Mucoromycota</taxon>
        <taxon>Glomeromycotina</taxon>
        <taxon>Glomeromycetes</taxon>
        <taxon>Glomerales</taxon>
        <taxon>Glomeraceae</taxon>
        <taxon>Rhizophagus</taxon>
    </lineage>
</organism>
<keyword evidence="2" id="KW-1185">Reference proteome</keyword>